<keyword evidence="2" id="KW-0378">Hydrolase</keyword>
<gene>
    <name evidence="2" type="ORF">GCM10023200_41660</name>
</gene>
<feature type="transmembrane region" description="Helical" evidence="1">
    <location>
        <begin position="100"/>
        <end position="121"/>
    </location>
</feature>
<dbReference type="PANTHER" id="PTHR36844">
    <property type="entry name" value="PROTEASE PRSW"/>
    <property type="match status" value="1"/>
</dbReference>
<reference evidence="3" key="1">
    <citation type="journal article" date="2019" name="Int. J. Syst. Evol. Microbiol.">
        <title>The Global Catalogue of Microorganisms (GCM) 10K type strain sequencing project: providing services to taxonomists for standard genome sequencing and annotation.</title>
        <authorList>
            <consortium name="The Broad Institute Genomics Platform"/>
            <consortium name="The Broad Institute Genome Sequencing Center for Infectious Disease"/>
            <person name="Wu L."/>
            <person name="Ma J."/>
        </authorList>
    </citation>
    <scope>NUCLEOTIDE SEQUENCE [LARGE SCALE GENOMIC DNA]</scope>
    <source>
        <strain evidence="3">JCM 17979</strain>
    </source>
</reference>
<keyword evidence="1" id="KW-1133">Transmembrane helix</keyword>
<feature type="transmembrane region" description="Helical" evidence="1">
    <location>
        <begin position="174"/>
        <end position="195"/>
    </location>
</feature>
<dbReference type="PANTHER" id="PTHR36844:SF1">
    <property type="entry name" value="PROTEASE PRSW"/>
    <property type="match status" value="1"/>
</dbReference>
<name>A0ABP9BTS8_9PSEU</name>
<feature type="transmembrane region" description="Helical" evidence="1">
    <location>
        <begin position="225"/>
        <end position="243"/>
    </location>
</feature>
<proteinExistence type="predicted"/>
<dbReference type="RefSeq" id="WP_345419664.1">
    <property type="nucleotide sequence ID" value="NZ_BAABHO010000037.1"/>
</dbReference>
<protein>
    <submittedName>
        <fullName evidence="2">PrsW family intramembrane metalloprotease</fullName>
    </submittedName>
</protein>
<feature type="transmembrane region" description="Helical" evidence="1">
    <location>
        <begin position="68"/>
        <end position="88"/>
    </location>
</feature>
<evidence type="ECO:0000256" key="1">
    <source>
        <dbReference type="SAM" id="Phobius"/>
    </source>
</evidence>
<keyword evidence="2" id="KW-0645">Protease</keyword>
<keyword evidence="3" id="KW-1185">Reference proteome</keyword>
<dbReference type="Pfam" id="PF13367">
    <property type="entry name" value="PrsW-protease"/>
    <property type="match status" value="1"/>
</dbReference>
<keyword evidence="2" id="KW-0482">Metalloprotease</keyword>
<organism evidence="2 3">
    <name type="scientific">Actinomycetospora chlora</name>
    <dbReference type="NCBI Taxonomy" id="663608"/>
    <lineage>
        <taxon>Bacteria</taxon>
        <taxon>Bacillati</taxon>
        <taxon>Actinomycetota</taxon>
        <taxon>Actinomycetes</taxon>
        <taxon>Pseudonocardiales</taxon>
        <taxon>Pseudonocardiaceae</taxon>
        <taxon>Actinomycetospora</taxon>
    </lineage>
</organism>
<feature type="transmembrane region" description="Helical" evidence="1">
    <location>
        <begin position="36"/>
        <end position="56"/>
    </location>
</feature>
<dbReference type="InterPro" id="IPR026898">
    <property type="entry name" value="PrsW"/>
</dbReference>
<keyword evidence="1" id="KW-0812">Transmembrane</keyword>
<comment type="caution">
    <text evidence="2">The sequence shown here is derived from an EMBL/GenBank/DDBJ whole genome shotgun (WGS) entry which is preliminary data.</text>
</comment>
<keyword evidence="1" id="KW-0472">Membrane</keyword>
<evidence type="ECO:0000313" key="2">
    <source>
        <dbReference type="EMBL" id="GAA4800458.1"/>
    </source>
</evidence>
<dbReference type="EMBL" id="BAABHO010000037">
    <property type="protein sequence ID" value="GAA4800458.1"/>
    <property type="molecule type" value="Genomic_DNA"/>
</dbReference>
<feature type="transmembrane region" description="Helical" evidence="1">
    <location>
        <begin position="133"/>
        <end position="154"/>
    </location>
</feature>
<sequence>MSSRLARHAWVLVLVLGVALFVLDERTMVATQNPNFVPSAILLGASVVPLGFVTFIKGRRLPYTVSGGLLAVAAFLGGVLGTIVAGTLEYDVKRALGGLPMLGVAVIEESAKLLVPLALFLVMRRRLGTADGLLLGVACGAGFAALETMGYGFVSLLTSRGGITETVDLLMLRGLMSPAGHMAWTGLTAAALFAIGRRRHAVRWFVLTFVLAVVLHTLWDSLGGVLSYLVLAVVSLGALTYTAHRIARDAARPGDPAHPEPVARTV</sequence>
<dbReference type="GO" id="GO:0008237">
    <property type="term" value="F:metallopeptidase activity"/>
    <property type="evidence" value="ECO:0007669"/>
    <property type="project" value="UniProtKB-KW"/>
</dbReference>
<evidence type="ECO:0000313" key="3">
    <source>
        <dbReference type="Proteomes" id="UP001500928"/>
    </source>
</evidence>
<dbReference type="Proteomes" id="UP001500928">
    <property type="component" value="Unassembled WGS sequence"/>
</dbReference>
<feature type="transmembrane region" description="Helical" evidence="1">
    <location>
        <begin position="202"/>
        <end position="219"/>
    </location>
</feature>
<accession>A0ABP9BTS8</accession>